<dbReference type="InterPro" id="IPR036465">
    <property type="entry name" value="vWFA_dom_sf"/>
</dbReference>
<dbReference type="SUPFAM" id="SSF56436">
    <property type="entry name" value="C-type lectin-like"/>
    <property type="match status" value="2"/>
</dbReference>
<dbReference type="InterPro" id="IPR016187">
    <property type="entry name" value="CTDL_fold"/>
</dbReference>
<dbReference type="Proteomes" id="UP000005239">
    <property type="component" value="Unassembled WGS sequence"/>
</dbReference>
<dbReference type="SUPFAM" id="SSF53300">
    <property type="entry name" value="vWA-like"/>
    <property type="match status" value="1"/>
</dbReference>
<dbReference type="PROSITE" id="PS50234">
    <property type="entry name" value="VWFA"/>
    <property type="match status" value="1"/>
</dbReference>
<organism evidence="1 2">
    <name type="scientific">Pristionchus pacificus</name>
    <name type="common">Parasitic nematode worm</name>
    <dbReference type="NCBI Taxonomy" id="54126"/>
    <lineage>
        <taxon>Eukaryota</taxon>
        <taxon>Metazoa</taxon>
        <taxon>Ecdysozoa</taxon>
        <taxon>Nematoda</taxon>
        <taxon>Chromadorea</taxon>
        <taxon>Rhabditida</taxon>
        <taxon>Rhabditina</taxon>
        <taxon>Diplogasteromorpha</taxon>
        <taxon>Diplogasteroidea</taxon>
        <taxon>Neodiplogasteridae</taxon>
        <taxon>Pristionchus</taxon>
    </lineage>
</organism>
<dbReference type="EnsemblMetazoa" id="PPA19569.1">
    <property type="protein sequence ID" value="PPA19569.1"/>
    <property type="gene ID" value="WBGene00109123"/>
</dbReference>
<dbReference type="PANTHER" id="PTHR31024:SF3">
    <property type="entry name" value="C-TYPE LECTIN-RELATED"/>
    <property type="match status" value="1"/>
</dbReference>
<dbReference type="InterPro" id="IPR016186">
    <property type="entry name" value="C-type_lectin-like/link_sf"/>
</dbReference>
<keyword evidence="2" id="KW-1185">Reference proteome</keyword>
<reference evidence="2" key="1">
    <citation type="journal article" date="2008" name="Nat. Genet.">
        <title>The Pristionchus pacificus genome provides a unique perspective on nematode lifestyle and parasitism.</title>
        <authorList>
            <person name="Dieterich C."/>
            <person name="Clifton S.W."/>
            <person name="Schuster L.N."/>
            <person name="Chinwalla A."/>
            <person name="Delehaunty K."/>
            <person name="Dinkelacker I."/>
            <person name="Fulton L."/>
            <person name="Fulton R."/>
            <person name="Godfrey J."/>
            <person name="Minx P."/>
            <person name="Mitreva M."/>
            <person name="Roeseler W."/>
            <person name="Tian H."/>
            <person name="Witte H."/>
            <person name="Yang S.P."/>
            <person name="Wilson R.K."/>
            <person name="Sommer R.J."/>
        </authorList>
    </citation>
    <scope>NUCLEOTIDE SEQUENCE [LARGE SCALE GENOMIC DNA]</scope>
    <source>
        <strain evidence="2">PS312</strain>
    </source>
</reference>
<proteinExistence type="predicted"/>
<protein>
    <submittedName>
        <fullName evidence="1">C-type lectin</fullName>
    </submittedName>
</protein>
<dbReference type="PROSITE" id="PS50041">
    <property type="entry name" value="C_TYPE_LECTIN_2"/>
    <property type="match status" value="1"/>
</dbReference>
<evidence type="ECO:0000313" key="2">
    <source>
        <dbReference type="Proteomes" id="UP000005239"/>
    </source>
</evidence>
<name>A0A2A6B358_PRIPA</name>
<dbReference type="CDD" id="cd00037">
    <property type="entry name" value="CLECT"/>
    <property type="match status" value="1"/>
</dbReference>
<evidence type="ECO:0000313" key="1">
    <source>
        <dbReference type="EnsemblMetazoa" id="PPA19569.1"/>
    </source>
</evidence>
<dbReference type="OrthoDB" id="418245at2759"/>
<dbReference type="PANTHER" id="PTHR31024">
    <property type="entry name" value="C-TYPE LECTIN"/>
    <property type="match status" value="1"/>
</dbReference>
<dbReference type="Gene3D" id="3.10.100.10">
    <property type="entry name" value="Mannose-Binding Protein A, subunit A"/>
    <property type="match status" value="2"/>
</dbReference>
<sequence>MRPALLYFAIIAVISAQVKDTCRPGFTYYQGWCIYTNPRGFQYQQAVDECTRMNAFAPSIHNQQSLDFWRSLTNSAILNSVHFWLDCYCPANGRPYTWKDGTPTDWMGPRGELLNCQTGSGYHIHPEGFAMYEYDVGAAALCAYDANAPVYQPTVEPTTPEPTTPEPTTPEATPVDVTAGYCSCNPSSVYLDIVFVVDASADMTSKTVGDATAAIQSTLIGLTFGTDYYQSNVAVVAFADKVQTVRNFGGFRSDNDIWSFSIPYLGGKANKMAEAITQASSLITSNERAFTRGVIVLMSKSFNQLDSVNIGEAAEAFKDDGGIFITIDYAKGQGIKGLKNLASNGYYINDASSRESLNADILYSFCDANCFCSDGLYPYNVPNEIGRELPMGCYHIADVAAVFNAAEQNFFPPKARFWIGLKRTGNKFEWSDGSIEPFTDWAPGNPVTGMDCVYKQQQSGFNALGYSAPCTDPLKYSMAYACQLRPCDSEYNCWE</sequence>
<dbReference type="InterPro" id="IPR001304">
    <property type="entry name" value="C-type_lectin-like"/>
</dbReference>
<dbReference type="Pfam" id="PF00092">
    <property type="entry name" value="VWA"/>
    <property type="match status" value="1"/>
</dbReference>
<dbReference type="CDD" id="cd00198">
    <property type="entry name" value="vWFA"/>
    <property type="match status" value="1"/>
</dbReference>
<dbReference type="Gene3D" id="3.40.50.410">
    <property type="entry name" value="von Willebrand factor, type A domain"/>
    <property type="match status" value="1"/>
</dbReference>
<dbReference type="InterPro" id="IPR002035">
    <property type="entry name" value="VWF_A"/>
</dbReference>
<gene>
    <name evidence="1" type="primary">WBGene00109123</name>
</gene>
<reference evidence="1" key="2">
    <citation type="submission" date="2022-06" db="UniProtKB">
        <authorList>
            <consortium name="EnsemblMetazoa"/>
        </authorList>
    </citation>
    <scope>IDENTIFICATION</scope>
    <source>
        <strain evidence="1">PS312</strain>
    </source>
</reference>
<dbReference type="AlphaFoldDB" id="A0A2A6B358"/>
<dbReference type="SMART" id="SM00034">
    <property type="entry name" value="CLECT"/>
    <property type="match status" value="2"/>
</dbReference>
<accession>A0A8R1UCD3</accession>
<accession>A0A2A6B358</accession>